<organism evidence="4">
    <name type="scientific">Pontimicrobium sp. SW4</name>
    <dbReference type="NCBI Taxonomy" id="3153519"/>
    <lineage>
        <taxon>Bacteria</taxon>
        <taxon>Pseudomonadati</taxon>
        <taxon>Bacteroidota</taxon>
        <taxon>Flavobacteriia</taxon>
        <taxon>Flavobacteriales</taxon>
        <taxon>Flavobacteriaceae</taxon>
        <taxon>Pontimicrobium</taxon>
    </lineage>
</organism>
<dbReference type="EC" id="5.1.1.1" evidence="4"/>
<dbReference type="Gene3D" id="2.40.37.20">
    <property type="entry name" value="D-serine dehydratase-like domain"/>
    <property type="match status" value="1"/>
</dbReference>
<keyword evidence="2" id="KW-0456">Lyase</keyword>
<dbReference type="Pfam" id="PF01168">
    <property type="entry name" value="Ala_racemase_N"/>
    <property type="match status" value="1"/>
</dbReference>
<dbReference type="PANTHER" id="PTHR28004">
    <property type="entry name" value="ZGC:162816-RELATED"/>
    <property type="match status" value="1"/>
</dbReference>
<dbReference type="Gene3D" id="3.20.20.10">
    <property type="entry name" value="Alanine racemase"/>
    <property type="match status" value="1"/>
</dbReference>
<reference evidence="4" key="1">
    <citation type="submission" date="2024-05" db="EMBL/GenBank/DDBJ databases">
        <title>Pontimicrobium maritimus sp. nov., isolated form sea water.</title>
        <authorList>
            <person name="Muhammad N."/>
            <person name="Vuong T.Q."/>
            <person name="Han H.L."/>
            <person name="Kim S.-G."/>
        </authorList>
    </citation>
    <scope>NUCLEOTIDE SEQUENCE</scope>
    <source>
        <strain evidence="4">SW4</strain>
    </source>
</reference>
<name>A0AAU7BTU5_9FLAO</name>
<comment type="similarity">
    <text evidence="1">Belongs to the DSD1 family.</text>
</comment>
<dbReference type="InterPro" id="IPR029066">
    <property type="entry name" value="PLP-binding_barrel"/>
</dbReference>
<accession>A0AAU7BTU5</accession>
<dbReference type="GO" id="GO:0036088">
    <property type="term" value="P:D-serine catabolic process"/>
    <property type="evidence" value="ECO:0007669"/>
    <property type="project" value="TreeGrafter"/>
</dbReference>
<dbReference type="AlphaFoldDB" id="A0AAU7BTU5"/>
<sequence>MISKPTLLLDETKCKANIVFMAERAKRFNVELRPHFKTHQSLEIGRWFKDAGVSKITASSLDMASYFSKEWNDITVAFPVNILEIDTINDLASRVTLNILIESKTSLEFLKIHLQHPVNFYIKINIGNNRAGLLHYDTESIDTLLEISKNSDKLNFIGFLSHAGQTYKCRSKADIIRVHEEAKKKLVTLKNQYITNYPEIIASYGDTPSCSVSENFEGIDEIRPGNYAFYDMMQVQIGSCNVNDIAVALECPIVAIHPKQSEVVIYGGGIHLSKDRMEDESFGTIYGNIAKKTSNSWNELIANTYVRAISQEHGIVKVPESDITKYKVGDTLLVLPVHSCMTANLMKHYTTLEGKGITMMNNLNN</sequence>
<protein>
    <submittedName>
        <fullName evidence="4">Alanine racemase</fullName>
        <ecNumber evidence="4">5.1.1.1</ecNumber>
    </submittedName>
</protein>
<dbReference type="InterPro" id="IPR026956">
    <property type="entry name" value="D-ser_dehydrat-like_dom"/>
</dbReference>
<dbReference type="Pfam" id="PF14031">
    <property type="entry name" value="D-ser_dehydrat"/>
    <property type="match status" value="1"/>
</dbReference>
<dbReference type="InterPro" id="IPR051466">
    <property type="entry name" value="D-amino_acid_metab_enzyme"/>
</dbReference>
<feature type="domain" description="D-serine dehydratase-like" evidence="3">
    <location>
        <begin position="246"/>
        <end position="353"/>
    </location>
</feature>
<dbReference type="SUPFAM" id="SSF51419">
    <property type="entry name" value="PLP-binding barrel"/>
    <property type="match status" value="1"/>
</dbReference>
<proteinExistence type="inferred from homology"/>
<dbReference type="GO" id="GO:0008784">
    <property type="term" value="F:alanine racemase activity"/>
    <property type="evidence" value="ECO:0007669"/>
    <property type="project" value="UniProtKB-EC"/>
</dbReference>
<evidence type="ECO:0000313" key="4">
    <source>
        <dbReference type="EMBL" id="XBG61712.1"/>
    </source>
</evidence>
<dbReference type="PANTHER" id="PTHR28004:SF2">
    <property type="entry name" value="D-SERINE DEHYDRATASE"/>
    <property type="match status" value="1"/>
</dbReference>
<dbReference type="InterPro" id="IPR001608">
    <property type="entry name" value="Ala_racemase_N"/>
</dbReference>
<gene>
    <name evidence="4" type="ORF">ABGB03_02130</name>
</gene>
<dbReference type="SMART" id="SM01119">
    <property type="entry name" value="D-ser_dehydrat"/>
    <property type="match status" value="1"/>
</dbReference>
<evidence type="ECO:0000256" key="2">
    <source>
        <dbReference type="ARBA" id="ARBA00023239"/>
    </source>
</evidence>
<dbReference type="GO" id="GO:0008721">
    <property type="term" value="F:D-serine ammonia-lyase activity"/>
    <property type="evidence" value="ECO:0007669"/>
    <property type="project" value="TreeGrafter"/>
</dbReference>
<keyword evidence="4" id="KW-0413">Isomerase</keyword>
<evidence type="ECO:0000259" key="3">
    <source>
        <dbReference type="SMART" id="SM01119"/>
    </source>
</evidence>
<dbReference type="EMBL" id="CP157199">
    <property type="protein sequence ID" value="XBG61712.1"/>
    <property type="molecule type" value="Genomic_DNA"/>
</dbReference>
<dbReference type="RefSeq" id="WP_347924448.1">
    <property type="nucleotide sequence ID" value="NZ_CP157199.1"/>
</dbReference>
<evidence type="ECO:0000256" key="1">
    <source>
        <dbReference type="ARBA" id="ARBA00005323"/>
    </source>
</evidence>
<dbReference type="InterPro" id="IPR042208">
    <property type="entry name" value="D-ser_dehydrat-like_sf"/>
</dbReference>